<dbReference type="Proteomes" id="UP001157502">
    <property type="component" value="Chromosome 20"/>
</dbReference>
<gene>
    <name evidence="1" type="ORF">DPEC_G00239420</name>
</gene>
<proteinExistence type="predicted"/>
<name>A0ACC2FYX9_DALPE</name>
<keyword evidence="2" id="KW-1185">Reference proteome</keyword>
<evidence type="ECO:0000313" key="1">
    <source>
        <dbReference type="EMBL" id="KAJ7996668.1"/>
    </source>
</evidence>
<protein>
    <submittedName>
        <fullName evidence="1">Uncharacterized protein</fullName>
    </submittedName>
</protein>
<reference evidence="1" key="1">
    <citation type="submission" date="2021-05" db="EMBL/GenBank/DDBJ databases">
        <authorList>
            <person name="Pan Q."/>
            <person name="Jouanno E."/>
            <person name="Zahm M."/>
            <person name="Klopp C."/>
            <person name="Cabau C."/>
            <person name="Louis A."/>
            <person name="Berthelot C."/>
            <person name="Parey E."/>
            <person name="Roest Crollius H."/>
            <person name="Montfort J."/>
            <person name="Robinson-Rechavi M."/>
            <person name="Bouchez O."/>
            <person name="Lampietro C."/>
            <person name="Lopez Roques C."/>
            <person name="Donnadieu C."/>
            <person name="Postlethwait J."/>
            <person name="Bobe J."/>
            <person name="Dillon D."/>
            <person name="Chandos A."/>
            <person name="von Hippel F."/>
            <person name="Guiguen Y."/>
        </authorList>
    </citation>
    <scope>NUCLEOTIDE SEQUENCE</scope>
    <source>
        <strain evidence="1">YG-Jan2019</strain>
    </source>
</reference>
<organism evidence="1 2">
    <name type="scientific">Dallia pectoralis</name>
    <name type="common">Alaska blackfish</name>
    <dbReference type="NCBI Taxonomy" id="75939"/>
    <lineage>
        <taxon>Eukaryota</taxon>
        <taxon>Metazoa</taxon>
        <taxon>Chordata</taxon>
        <taxon>Craniata</taxon>
        <taxon>Vertebrata</taxon>
        <taxon>Euteleostomi</taxon>
        <taxon>Actinopterygii</taxon>
        <taxon>Neopterygii</taxon>
        <taxon>Teleostei</taxon>
        <taxon>Protacanthopterygii</taxon>
        <taxon>Esociformes</taxon>
        <taxon>Umbridae</taxon>
        <taxon>Dallia</taxon>
    </lineage>
</organism>
<sequence length="107" mass="11980">MGKKQVSPPHLLARSSPRYQATEAVLYAVLASLSKSSFASSVSRIGVVIKYAGTRLTPVHNKGYRASHRPAGRKRRVSIFTDRPPDLQGSRQSQSHMELYIRRHCAY</sequence>
<comment type="caution">
    <text evidence="1">The sequence shown here is derived from an EMBL/GenBank/DDBJ whole genome shotgun (WGS) entry which is preliminary data.</text>
</comment>
<dbReference type="EMBL" id="CM055747">
    <property type="protein sequence ID" value="KAJ7996668.1"/>
    <property type="molecule type" value="Genomic_DNA"/>
</dbReference>
<evidence type="ECO:0000313" key="2">
    <source>
        <dbReference type="Proteomes" id="UP001157502"/>
    </source>
</evidence>
<accession>A0ACC2FYX9</accession>